<gene>
    <name evidence="3" type="ORF">M621_05755</name>
</gene>
<accession>S4YF95</accession>
<feature type="transmembrane region" description="Helical" evidence="1">
    <location>
        <begin position="6"/>
        <end position="24"/>
    </location>
</feature>
<dbReference type="KEGG" id="sry:M621_05755"/>
<dbReference type="Gene3D" id="2.60.40.1090">
    <property type="entry name" value="Fimbrial-type adhesion domain"/>
    <property type="match status" value="1"/>
</dbReference>
<dbReference type="HOGENOM" id="CLU_114111_1_1_6"/>
<evidence type="ECO:0000313" key="3">
    <source>
        <dbReference type="EMBL" id="AGP43369.1"/>
    </source>
</evidence>
<dbReference type="AlphaFoldDB" id="S4YF95"/>
<evidence type="ECO:0000256" key="1">
    <source>
        <dbReference type="SAM" id="Phobius"/>
    </source>
</evidence>
<keyword evidence="1" id="KW-0812">Transmembrane</keyword>
<dbReference type="GO" id="GO:0043709">
    <property type="term" value="P:cell adhesion involved in single-species biofilm formation"/>
    <property type="evidence" value="ECO:0007669"/>
    <property type="project" value="TreeGrafter"/>
</dbReference>
<dbReference type="InterPro" id="IPR050263">
    <property type="entry name" value="Bact_Fimbrial_Adh_Pro"/>
</dbReference>
<sequence>MITSFLWRWLGAGGIIFPFSIWAYDIPINVSGQITIPACIVNNGEVIDVYFGDELLTTRVNDGVYTKSIKYNFKCSGNPSNNLRMKVKGEVSNFNSKLLKTSNVHLGILLEKESSPLPLNQWVYFPYQNEAPSLQATLVSLSGEKLSAGTFNGTATLMVDYQ</sequence>
<name>S4YF95_SERPL</name>
<evidence type="ECO:0000313" key="4">
    <source>
        <dbReference type="Proteomes" id="UP000014900"/>
    </source>
</evidence>
<dbReference type="Pfam" id="PF00419">
    <property type="entry name" value="Fimbrial"/>
    <property type="match status" value="1"/>
</dbReference>
<evidence type="ECO:0000259" key="2">
    <source>
        <dbReference type="Pfam" id="PF00419"/>
    </source>
</evidence>
<dbReference type="PANTHER" id="PTHR33420">
    <property type="entry name" value="FIMBRIAL SUBUNIT ELFA-RELATED"/>
    <property type="match status" value="1"/>
</dbReference>
<dbReference type="InterPro" id="IPR008966">
    <property type="entry name" value="Adhesion_dom_sf"/>
</dbReference>
<keyword evidence="1" id="KW-1133">Transmembrane helix</keyword>
<keyword evidence="1" id="KW-0472">Membrane</keyword>
<dbReference type="PANTHER" id="PTHR33420:SF34">
    <property type="entry name" value="MINOR FIMBRIAL SUBUNIT"/>
    <property type="match status" value="1"/>
</dbReference>
<dbReference type="InterPro" id="IPR000259">
    <property type="entry name" value="Adhesion_dom_fimbrial"/>
</dbReference>
<dbReference type="RefSeq" id="WP_020438597.1">
    <property type="nucleotide sequence ID" value="NC_021659.1"/>
</dbReference>
<organism evidence="3 4">
    <name type="scientific">Serratia plymuthica S13</name>
    <dbReference type="NCBI Taxonomy" id="1348660"/>
    <lineage>
        <taxon>Bacteria</taxon>
        <taxon>Pseudomonadati</taxon>
        <taxon>Pseudomonadota</taxon>
        <taxon>Gammaproteobacteria</taxon>
        <taxon>Enterobacterales</taxon>
        <taxon>Yersiniaceae</taxon>
        <taxon>Serratia</taxon>
    </lineage>
</organism>
<dbReference type="GO" id="GO:0009289">
    <property type="term" value="C:pilus"/>
    <property type="evidence" value="ECO:0007669"/>
    <property type="project" value="InterPro"/>
</dbReference>
<dbReference type="Proteomes" id="UP000014900">
    <property type="component" value="Chromosome"/>
</dbReference>
<feature type="domain" description="Fimbrial-type adhesion" evidence="2">
    <location>
        <begin position="28"/>
        <end position="162"/>
    </location>
</feature>
<protein>
    <submittedName>
        <fullName evidence="3">Exotoxin</fullName>
    </submittedName>
</protein>
<reference evidence="3 4" key="1">
    <citation type="journal article" date="2013" name="Genome Announc.">
        <title>Genome Sequence of Serratia plymuthica Strain S13, an Endophyte with Germination- and Plant-Growth-Promoting Activity from the Flower of Styrian Oil Pumpkin.</title>
        <authorList>
            <person name="Muller H."/>
            <person name="Furnkranz M."/>
            <person name="Grube M."/>
            <person name="Berg G."/>
        </authorList>
    </citation>
    <scope>NUCLEOTIDE SEQUENCE [LARGE SCALE GENOMIC DNA]</scope>
    <source>
        <strain evidence="3">S13</strain>
    </source>
</reference>
<dbReference type="EMBL" id="CP006566">
    <property type="protein sequence ID" value="AGP43369.1"/>
    <property type="molecule type" value="Genomic_DNA"/>
</dbReference>
<dbReference type="SUPFAM" id="SSF49401">
    <property type="entry name" value="Bacterial adhesins"/>
    <property type="match status" value="1"/>
</dbReference>
<dbReference type="InterPro" id="IPR036937">
    <property type="entry name" value="Adhesion_dom_fimbrial_sf"/>
</dbReference>
<proteinExistence type="predicted"/>